<reference evidence="2" key="1">
    <citation type="journal article" date="2019" name="Int. J. Syst. Evol. Microbiol.">
        <title>The Global Catalogue of Microorganisms (GCM) 10K type strain sequencing project: providing services to taxonomists for standard genome sequencing and annotation.</title>
        <authorList>
            <consortium name="The Broad Institute Genomics Platform"/>
            <consortium name="The Broad Institute Genome Sequencing Center for Infectious Disease"/>
            <person name="Wu L."/>
            <person name="Ma J."/>
        </authorList>
    </citation>
    <scope>NUCLEOTIDE SEQUENCE [LARGE SCALE GENOMIC DNA]</scope>
    <source>
        <strain evidence="2">JCM 11136</strain>
    </source>
</reference>
<dbReference type="RefSeq" id="WP_343948858.1">
    <property type="nucleotide sequence ID" value="NZ_BAAAHQ010000004.1"/>
</dbReference>
<dbReference type="EMBL" id="BAAAHQ010000004">
    <property type="protein sequence ID" value="GAA0917637.1"/>
    <property type="molecule type" value="Genomic_DNA"/>
</dbReference>
<gene>
    <name evidence="1" type="ORF">GCM10009560_13870</name>
</gene>
<evidence type="ECO:0000313" key="1">
    <source>
        <dbReference type="EMBL" id="GAA0917637.1"/>
    </source>
</evidence>
<accession>A0ABP3Z920</accession>
<evidence type="ECO:0000313" key="2">
    <source>
        <dbReference type="Proteomes" id="UP001501578"/>
    </source>
</evidence>
<sequence>MTVLAEPTATVRTETRALIGAGEAPHCPSPGSEKGAGLLLLALLLSADPTQDEPIEDAFGGVLQNLTCAAAF</sequence>
<dbReference type="Proteomes" id="UP001501578">
    <property type="component" value="Unassembled WGS sequence"/>
</dbReference>
<proteinExistence type="predicted"/>
<protein>
    <submittedName>
        <fullName evidence="1">Uncharacterized protein</fullName>
    </submittedName>
</protein>
<comment type="caution">
    <text evidence="1">The sequence shown here is derived from an EMBL/GenBank/DDBJ whole genome shotgun (WGS) entry which is preliminary data.</text>
</comment>
<keyword evidence="2" id="KW-1185">Reference proteome</keyword>
<name>A0ABP3Z920_9ACTN</name>
<organism evidence="1 2">
    <name type="scientific">Nonomuraea longicatena</name>
    <dbReference type="NCBI Taxonomy" id="83682"/>
    <lineage>
        <taxon>Bacteria</taxon>
        <taxon>Bacillati</taxon>
        <taxon>Actinomycetota</taxon>
        <taxon>Actinomycetes</taxon>
        <taxon>Streptosporangiales</taxon>
        <taxon>Streptosporangiaceae</taxon>
        <taxon>Nonomuraea</taxon>
    </lineage>
</organism>